<dbReference type="InterPro" id="IPR005135">
    <property type="entry name" value="Endo/exonuclease/phosphatase"/>
</dbReference>
<dbReference type="Pfam" id="PF13456">
    <property type="entry name" value="RVT_3"/>
    <property type="match status" value="1"/>
</dbReference>
<protein>
    <recommendedName>
        <fullName evidence="7">Reverse transcriptase domain-containing protein</fullName>
    </recommendedName>
</protein>
<dbReference type="InterPro" id="IPR036691">
    <property type="entry name" value="Endo/exonu/phosph_ase_sf"/>
</dbReference>
<accession>A0A2N9ELB0</accession>
<dbReference type="GO" id="GO:0003676">
    <property type="term" value="F:nucleic acid binding"/>
    <property type="evidence" value="ECO:0007669"/>
    <property type="project" value="InterPro"/>
</dbReference>
<evidence type="ECO:0000313" key="5">
    <source>
        <dbReference type="EMBL" id="SPC75359.1"/>
    </source>
</evidence>
<dbReference type="PROSITE" id="PS50158">
    <property type="entry name" value="ZF_CCHC"/>
    <property type="match status" value="1"/>
</dbReference>
<dbReference type="InterPro" id="IPR026960">
    <property type="entry name" value="RVT-Znf"/>
</dbReference>
<organism evidence="5">
    <name type="scientific">Fagus sylvatica</name>
    <name type="common">Beechnut</name>
    <dbReference type="NCBI Taxonomy" id="28930"/>
    <lineage>
        <taxon>Eukaryota</taxon>
        <taxon>Viridiplantae</taxon>
        <taxon>Streptophyta</taxon>
        <taxon>Embryophyta</taxon>
        <taxon>Tracheophyta</taxon>
        <taxon>Spermatophyta</taxon>
        <taxon>Magnoliopsida</taxon>
        <taxon>eudicotyledons</taxon>
        <taxon>Gunneridae</taxon>
        <taxon>Pentapetalae</taxon>
        <taxon>rosids</taxon>
        <taxon>fabids</taxon>
        <taxon>Fagales</taxon>
        <taxon>Fagaceae</taxon>
        <taxon>Fagus</taxon>
    </lineage>
</organism>
<dbReference type="InterPro" id="IPR025836">
    <property type="entry name" value="Zn_knuckle_CX2CX4HX4C"/>
</dbReference>
<evidence type="ECO:0000313" key="6">
    <source>
        <dbReference type="EMBL" id="SPD19560.1"/>
    </source>
</evidence>
<evidence type="ECO:0000259" key="4">
    <source>
        <dbReference type="PROSITE" id="PS50878"/>
    </source>
</evidence>
<dbReference type="PANTHER" id="PTHR33116:SF86">
    <property type="entry name" value="REVERSE TRANSCRIPTASE DOMAIN-CONTAINING PROTEIN"/>
    <property type="match status" value="1"/>
</dbReference>
<dbReference type="InterPro" id="IPR001878">
    <property type="entry name" value="Znf_CCHC"/>
</dbReference>
<evidence type="ECO:0000256" key="1">
    <source>
        <dbReference type="PROSITE-ProRule" id="PRU00047"/>
    </source>
</evidence>
<dbReference type="EMBL" id="OIVN01000157">
    <property type="protein sequence ID" value="SPC75359.1"/>
    <property type="molecule type" value="Genomic_DNA"/>
</dbReference>
<dbReference type="GO" id="GO:0004523">
    <property type="term" value="F:RNA-DNA hybrid ribonuclease activity"/>
    <property type="evidence" value="ECO:0007669"/>
    <property type="project" value="InterPro"/>
</dbReference>
<dbReference type="Pfam" id="PF13966">
    <property type="entry name" value="zf-RVT"/>
    <property type="match status" value="1"/>
</dbReference>
<feature type="domain" description="Reverse transcriptase" evidence="4">
    <location>
        <begin position="910"/>
        <end position="1192"/>
    </location>
</feature>
<feature type="domain" description="CCHC-type" evidence="3">
    <location>
        <begin position="209"/>
        <end position="222"/>
    </location>
</feature>
<proteinExistence type="predicted"/>
<reference evidence="5" key="1">
    <citation type="submission" date="2018-02" db="EMBL/GenBank/DDBJ databases">
        <authorList>
            <person name="Cohen D.B."/>
            <person name="Kent A.D."/>
        </authorList>
    </citation>
    <scope>NUCLEOTIDE SEQUENCE</scope>
</reference>
<feature type="compositionally biased region" description="Polar residues" evidence="2">
    <location>
        <begin position="262"/>
        <end position="288"/>
    </location>
</feature>
<dbReference type="GO" id="GO:0008270">
    <property type="term" value="F:zinc ion binding"/>
    <property type="evidence" value="ECO:0007669"/>
    <property type="project" value="UniProtKB-KW"/>
</dbReference>
<dbReference type="Pfam" id="PF14392">
    <property type="entry name" value="zf-CCHC_4"/>
    <property type="match status" value="1"/>
</dbReference>
<keyword evidence="1" id="KW-0479">Metal-binding</keyword>
<dbReference type="PROSITE" id="PS50878">
    <property type="entry name" value="RT_POL"/>
    <property type="match status" value="1"/>
</dbReference>
<dbReference type="Pfam" id="PF00078">
    <property type="entry name" value="RVT_1"/>
    <property type="match status" value="1"/>
</dbReference>
<dbReference type="InterPro" id="IPR043502">
    <property type="entry name" value="DNA/RNA_pol_sf"/>
</dbReference>
<dbReference type="Gene3D" id="3.60.10.10">
    <property type="entry name" value="Endonuclease/exonuclease/phosphatase"/>
    <property type="match status" value="1"/>
</dbReference>
<dbReference type="PANTHER" id="PTHR33116">
    <property type="entry name" value="REVERSE TRANSCRIPTASE ZINC-BINDING DOMAIN-CONTAINING PROTEIN-RELATED-RELATED"/>
    <property type="match status" value="1"/>
</dbReference>
<dbReference type="SUPFAM" id="SSF56672">
    <property type="entry name" value="DNA/RNA polymerases"/>
    <property type="match status" value="1"/>
</dbReference>
<dbReference type="InterPro" id="IPR002156">
    <property type="entry name" value="RNaseH_domain"/>
</dbReference>
<dbReference type="InterPro" id="IPR000477">
    <property type="entry name" value="RT_dom"/>
</dbReference>
<sequence length="1801" mass="204430">MAEELEELCRRMKLSDHEKHHIRLRRERVSRSKQEAQYSILFKLLTIRPFNGEALKNSVRAMWASPGGVTVRDITDNLFMAVFTSKEDMERIFVLSPWTFDKKLIQMVRFIGDLQPTAVKFTHAAFWIRIMNLPIKSMTREVGEDIGQAVGTLIDVDVPDKRGIAWGRFLRIRVELDLTIPLMRGCIVQVEETDPVWVDFRYEHLPTFCYRCGIIGHNGNECIAGRGGSNATVFDRDQYGSWLRVLPTRPHQSGKRHEEVNDGSSAAHPQQSDAQPQQTVARNDNPTQGMALHESPYNEAISSVNPGIKITNVPAPVSVPLKVAEAAEDILHVPNFRDIQEKFNIRTAGDGFQLTPTMTEPMIDVMPATPINYPIQMDSSMGTPIEANGVRASYEEHGVELGPAADVSPSMGDDNIFSNNESEAPPVPMKAFSLNCRGLGNPETVGELLAVVRKEDLSLVFLMETRLELRNLEFLRIRLGMRGCFGVERHGFGGGLALLWNSSINVHIQSYSNHHIDADVIFEDGLFWRVTGFYGHPERALRPHSWSLLRHLHRTRSLPWLVMGDFNEITSLDEKWGREDRSLAQMAAFRESLSDCSLRDLGYQGPDFTWSNRRENGNLVRVRLDRSVANDAWISLFPRAQVLHVVVAASDHLGLIIDFNPPQNPPIGRKKKRFRFEHMWIQEAGCEEAIQAAWNSSFTGSPMFVVAQKIKQCRIQLLQWSHTQLRVTPRIIEEKKSRLVQLENCPMEEYNSSEVNLLRRELNVLAEKEEVFWRQRSRVSWLKAGDRNTQFFHKCASQRQKTNSILGLRDDHGVWHSDAMVINSIAVDYFHNLFTSSNPESIDEVIQSVAPVVSPDMNDSLMQPYSPEEIRRALFQISPSKAPGPDGMTALFFQKYWHIVGVDVSLAILDFLNSGRMLGSINFTNIALIPKVKNPECMANFRPISLCNVLYKIVSKVLVNRMKPILPRVISDSQSAFVPGRLITDNVIMAFEVLHYLKNLRSGNNAQMAAKLDMSKAYDRVEWDYLQAILLKLGFNSSWVKLIMACVNSASYSVLVNGEAQGYIKPSRGLRQGDPLSPYLFLICAEGLSSLIRKAERDHMFRGVAICRGGPRISHLFFADDSVIFCRASTSDCCVIQNLLSLYEKASGQKVNGDKTALFFSKNTPSVKKVDILSLFGTSPTTQFEKYLGLPPIMGRSKRYAFNDIKERIWKRLQGWKEKLLSQAGRETLIKAVVQAIPTYAMSCFKFPAGLCAEICSMANRFWWGQRGGERKIHWVRKDQLIRPKKEGGMGFRDLHLFNKALLARQGWRLLQHPQSLVSRFLKAKYFPHASFLDTPISNNASYIWRSLCESRHVLQAGLRWRVGTGSSIKVWKDAWLPSPTSYKVISPVRVLSEEATVDCLIDQDMTCWNSDLLEQVFLPRDVEIIKQIPLSKRRPSDRLIWVGTLNGNFTVRSAYHLLLHDQNRMVESSSRGLKESQQVWNAIWTAKVQPKIRVFMWRACLDILPTRTKLFDRGILSFFSCQWCEEDPETTSHVLWQCDFAQRVWSACPVPIPHDCHPSLSFHDFISTCVHCLPESNLEIIFTTAWELWNARNRLFWDSKFSTVDDIWKRAAEMVSDFMEIGLHDHDPGVPGSFSEFSRWRPPEVATYKMNIGICTKSNSMQAGVGFLIRDAQGYVVAAMQQQIARCEDKLQLQALVVLTAVQFAFDVGLRHLEIELTFSNLLSLLNSDDSCLAPIGTLVDDILSVKQLFHFCQFSFTKILCNKAALALASEALSSSFTQVWLEDCPPCIVTLVQSDLGD</sequence>
<dbReference type="CDD" id="cd01650">
    <property type="entry name" value="RT_nLTR_like"/>
    <property type="match status" value="1"/>
</dbReference>
<feature type="region of interest" description="Disordered" evidence="2">
    <location>
        <begin position="246"/>
        <end position="292"/>
    </location>
</feature>
<keyword evidence="1" id="KW-0862">Zinc</keyword>
<evidence type="ECO:0000256" key="2">
    <source>
        <dbReference type="SAM" id="MobiDB-lite"/>
    </source>
</evidence>
<evidence type="ECO:0008006" key="7">
    <source>
        <dbReference type="Google" id="ProtNLM"/>
    </source>
</evidence>
<evidence type="ECO:0000259" key="3">
    <source>
        <dbReference type="PROSITE" id="PS50158"/>
    </source>
</evidence>
<name>A0A2N9ELB0_FAGSY</name>
<keyword evidence="1" id="KW-0863">Zinc-finger</keyword>
<dbReference type="SUPFAM" id="SSF56219">
    <property type="entry name" value="DNase I-like"/>
    <property type="match status" value="1"/>
</dbReference>
<gene>
    <name evidence="5" type="ORF">FSB_LOCUS3241</name>
    <name evidence="6" type="ORF">FSB_LOCUS47442</name>
</gene>
<dbReference type="Pfam" id="PF03372">
    <property type="entry name" value="Exo_endo_phos"/>
    <property type="match status" value="1"/>
</dbReference>
<dbReference type="EMBL" id="OIVN01004846">
    <property type="protein sequence ID" value="SPD19560.1"/>
    <property type="molecule type" value="Genomic_DNA"/>
</dbReference>